<dbReference type="InterPro" id="IPR002344">
    <property type="entry name" value="Lupus_La"/>
</dbReference>
<feature type="compositionally biased region" description="Basic and acidic residues" evidence="5">
    <location>
        <begin position="231"/>
        <end position="241"/>
    </location>
</feature>
<proteinExistence type="predicted"/>
<feature type="compositionally biased region" description="Low complexity" evidence="5">
    <location>
        <begin position="261"/>
        <end position="275"/>
    </location>
</feature>
<sequence length="424" mass="47572">SSGGENDDDFDQNWKPPENDLIQKLIAQIEYYFSDENLEKDAFLLKHVRRNKMGYVSVKLLTSFKKVKHLTRDWRTTAFALKYSNTLELSDDNRKVRRNTPVPVFPNESLPTRMLLVYDIHMISELQAPNKQQQENGCLQETIMEHLLKAFVTFGVIASVRILKPGRELPPDIRRVSSRYTQLGTQECAIVEFEEVDAAVRAHDFMCAEKKETGMQVVLIGMKPPKKKVPKDKNHDDDMGKTLKKARSLNKRVEELQFVGDESSANSSSDPESNPTSPLSGRRSTATNTKSNLSPVLHSNNHLSPNVSPRSSPWNSPSSLRRVTKKSPLAADGKLNPSTSPEIPRQYTDYSSDSSTTPSGSPWVQRRKAQTVTQEKSPSSSPMLAPKIQNADGLPVGVLRLPKGPDGTKGFHNGHERRKDTKNE</sequence>
<dbReference type="GO" id="GO:1990904">
    <property type="term" value="C:ribonucleoprotein complex"/>
    <property type="evidence" value="ECO:0007669"/>
    <property type="project" value="InterPro"/>
</dbReference>
<comment type="caution">
    <text evidence="8">The sequence shown here is derived from an EMBL/GenBank/DDBJ whole genome shotgun (WGS) entry which is preliminary data.</text>
</comment>
<evidence type="ECO:0000256" key="4">
    <source>
        <dbReference type="PROSITE-ProRule" id="PRU00332"/>
    </source>
</evidence>
<dbReference type="AlphaFoldDB" id="A0A7K4J204"/>
<dbReference type="InterPro" id="IPR036388">
    <property type="entry name" value="WH-like_DNA-bd_sf"/>
</dbReference>
<evidence type="ECO:0000259" key="7">
    <source>
        <dbReference type="PROSITE" id="PS51938"/>
    </source>
</evidence>
<protein>
    <submittedName>
        <fullName evidence="8">LARP6 protein</fullName>
    </submittedName>
</protein>
<dbReference type="SMART" id="SM00715">
    <property type="entry name" value="LA"/>
    <property type="match status" value="1"/>
</dbReference>
<evidence type="ECO:0000259" key="6">
    <source>
        <dbReference type="PROSITE" id="PS50961"/>
    </source>
</evidence>
<dbReference type="SUPFAM" id="SSF46785">
    <property type="entry name" value="Winged helix' DNA-binding domain"/>
    <property type="match status" value="1"/>
</dbReference>
<feature type="compositionally biased region" description="Polar residues" evidence="5">
    <location>
        <begin position="276"/>
        <end position="303"/>
    </location>
</feature>
<keyword evidence="3" id="KW-0539">Nucleus</keyword>
<name>A0A7K4J204_GEOCA</name>
<gene>
    <name evidence="8" type="primary">Larp6</name>
    <name evidence="8" type="ORF">GEOCAL_R03359</name>
</gene>
<comment type="subcellular location">
    <subcellularLocation>
        <location evidence="1">Nucleus</location>
    </subcellularLocation>
</comment>
<feature type="domain" description="HTH La-type RNA-binding" evidence="6">
    <location>
        <begin position="15"/>
        <end position="106"/>
    </location>
</feature>
<dbReference type="InterPro" id="IPR034880">
    <property type="entry name" value="LARP6_RRM"/>
</dbReference>
<feature type="compositionally biased region" description="Polar residues" evidence="5">
    <location>
        <begin position="370"/>
        <end position="382"/>
    </location>
</feature>
<evidence type="ECO:0000256" key="1">
    <source>
        <dbReference type="ARBA" id="ARBA00004123"/>
    </source>
</evidence>
<feature type="domain" description="SUZ-C" evidence="7">
    <location>
        <begin position="358"/>
        <end position="415"/>
    </location>
</feature>
<dbReference type="FunFam" id="1.10.10.10:FF:000158">
    <property type="entry name" value="La ribonucleoprotein domain family member 7"/>
    <property type="match status" value="1"/>
</dbReference>
<evidence type="ECO:0000256" key="3">
    <source>
        <dbReference type="ARBA" id="ARBA00023242"/>
    </source>
</evidence>
<dbReference type="InterPro" id="IPR036390">
    <property type="entry name" value="WH_DNA-bd_sf"/>
</dbReference>
<dbReference type="GO" id="GO:0006396">
    <property type="term" value="P:RNA processing"/>
    <property type="evidence" value="ECO:0007669"/>
    <property type="project" value="InterPro"/>
</dbReference>
<dbReference type="Proteomes" id="UP000531151">
    <property type="component" value="Unassembled WGS sequence"/>
</dbReference>
<keyword evidence="9" id="KW-1185">Reference proteome</keyword>
<accession>A0A7K4J204</accession>
<dbReference type="GO" id="GO:0003729">
    <property type="term" value="F:mRNA binding"/>
    <property type="evidence" value="ECO:0007669"/>
    <property type="project" value="TreeGrafter"/>
</dbReference>
<dbReference type="EMBL" id="VWPV01008296">
    <property type="protein sequence ID" value="NWH58649.1"/>
    <property type="molecule type" value="Genomic_DNA"/>
</dbReference>
<dbReference type="Gene3D" id="1.10.10.10">
    <property type="entry name" value="Winged helix-like DNA-binding domain superfamily/Winged helix DNA-binding domain"/>
    <property type="match status" value="1"/>
</dbReference>
<feature type="region of interest" description="Disordered" evidence="5">
    <location>
        <begin position="222"/>
        <end position="424"/>
    </location>
</feature>
<dbReference type="CDD" id="cd08033">
    <property type="entry name" value="LARP_6"/>
    <property type="match status" value="1"/>
</dbReference>
<dbReference type="InterPro" id="IPR006630">
    <property type="entry name" value="La_HTH"/>
</dbReference>
<keyword evidence="2 4" id="KW-0694">RNA-binding</keyword>
<dbReference type="PROSITE" id="PS50961">
    <property type="entry name" value="HTH_LA"/>
    <property type="match status" value="1"/>
</dbReference>
<dbReference type="OrthoDB" id="435402at2759"/>
<feature type="compositionally biased region" description="Low complexity" evidence="5">
    <location>
        <begin position="304"/>
        <end position="319"/>
    </location>
</feature>
<dbReference type="PANTHER" id="PTHR22792:SF71">
    <property type="entry name" value="LA-RELATED PROTEIN 6"/>
    <property type="match status" value="1"/>
</dbReference>
<feature type="non-terminal residue" evidence="8">
    <location>
        <position position="1"/>
    </location>
</feature>
<evidence type="ECO:0000313" key="8">
    <source>
        <dbReference type="EMBL" id="NWH58649.1"/>
    </source>
</evidence>
<feature type="compositionally biased region" description="Basic and acidic residues" evidence="5">
    <location>
        <begin position="413"/>
        <end position="424"/>
    </location>
</feature>
<dbReference type="Pfam" id="PF12901">
    <property type="entry name" value="SUZ-C"/>
    <property type="match status" value="1"/>
</dbReference>
<dbReference type="CDD" id="cd12289">
    <property type="entry name" value="RRM_LARP6"/>
    <property type="match status" value="1"/>
</dbReference>
<dbReference type="Pfam" id="PF05383">
    <property type="entry name" value="La"/>
    <property type="match status" value="1"/>
</dbReference>
<feature type="non-terminal residue" evidence="8">
    <location>
        <position position="424"/>
    </location>
</feature>
<dbReference type="PANTHER" id="PTHR22792">
    <property type="entry name" value="LUPUS LA PROTEIN-RELATED"/>
    <property type="match status" value="1"/>
</dbReference>
<reference evidence="8 9" key="1">
    <citation type="submission" date="2019-09" db="EMBL/GenBank/DDBJ databases">
        <title>Bird 10,000 Genomes (B10K) Project - Family phase.</title>
        <authorList>
            <person name="Zhang G."/>
        </authorList>
    </citation>
    <scope>NUCLEOTIDE SEQUENCE [LARGE SCALE GENOMIC DNA]</scope>
    <source>
        <strain evidence="8">B10K-CU-031-07</strain>
        <tissue evidence="8">Muscle</tissue>
    </source>
</reference>
<dbReference type="PROSITE" id="PS51938">
    <property type="entry name" value="SUZ_C"/>
    <property type="match status" value="1"/>
</dbReference>
<evidence type="ECO:0000256" key="2">
    <source>
        <dbReference type="ARBA" id="ARBA00022884"/>
    </source>
</evidence>
<dbReference type="InterPro" id="IPR045180">
    <property type="entry name" value="La_dom_prot"/>
</dbReference>
<dbReference type="InterPro" id="IPR024642">
    <property type="entry name" value="SUZ-C"/>
</dbReference>
<dbReference type="PRINTS" id="PR00302">
    <property type="entry name" value="LUPUSLA"/>
</dbReference>
<dbReference type="GO" id="GO:0005634">
    <property type="term" value="C:nucleus"/>
    <property type="evidence" value="ECO:0007669"/>
    <property type="project" value="UniProtKB-SubCell"/>
</dbReference>
<organism evidence="8 9">
    <name type="scientific">Geococcyx californianus</name>
    <name type="common">Greater roadrunner</name>
    <name type="synonym">Saurothera californiana</name>
    <dbReference type="NCBI Taxonomy" id="8947"/>
    <lineage>
        <taxon>Eukaryota</taxon>
        <taxon>Metazoa</taxon>
        <taxon>Chordata</taxon>
        <taxon>Craniata</taxon>
        <taxon>Vertebrata</taxon>
        <taxon>Euteleostomi</taxon>
        <taxon>Archelosauria</taxon>
        <taxon>Archosauria</taxon>
        <taxon>Dinosauria</taxon>
        <taxon>Saurischia</taxon>
        <taxon>Theropoda</taxon>
        <taxon>Coelurosauria</taxon>
        <taxon>Aves</taxon>
        <taxon>Neognathae</taxon>
        <taxon>Neoaves</taxon>
        <taxon>Otidimorphae</taxon>
        <taxon>Cuculiformes</taxon>
        <taxon>Neomorphidae</taxon>
        <taxon>Geococcyx</taxon>
    </lineage>
</organism>
<feature type="compositionally biased region" description="Low complexity" evidence="5">
    <location>
        <begin position="347"/>
        <end position="362"/>
    </location>
</feature>
<evidence type="ECO:0000256" key="5">
    <source>
        <dbReference type="SAM" id="MobiDB-lite"/>
    </source>
</evidence>
<evidence type="ECO:0000313" key="9">
    <source>
        <dbReference type="Proteomes" id="UP000531151"/>
    </source>
</evidence>